<organism evidence="1 2">
    <name type="scientific">Cannabis sativa</name>
    <name type="common">Hemp</name>
    <name type="synonym">Marijuana</name>
    <dbReference type="NCBI Taxonomy" id="3483"/>
    <lineage>
        <taxon>Eukaryota</taxon>
        <taxon>Viridiplantae</taxon>
        <taxon>Streptophyta</taxon>
        <taxon>Embryophyta</taxon>
        <taxon>Tracheophyta</taxon>
        <taxon>Spermatophyta</taxon>
        <taxon>Magnoliopsida</taxon>
        <taxon>eudicotyledons</taxon>
        <taxon>Gunneridae</taxon>
        <taxon>Pentapetalae</taxon>
        <taxon>rosids</taxon>
        <taxon>fabids</taxon>
        <taxon>Rosales</taxon>
        <taxon>Cannabaceae</taxon>
        <taxon>Cannabis</taxon>
    </lineage>
</organism>
<sequence length="89" mass="9997">MAPATPTSRLFVSSSSAKGDLIEEPSRCSLLLYILCNWADLYSTTLVGFDHTGRGRVYKRKYEVSKMMDNIGLKHLEAGEAYMKHIPDI</sequence>
<reference evidence="1 2" key="1">
    <citation type="journal article" date="2020" name="bioRxiv">
        <title>Sequence and annotation of 42 cannabis genomes reveals extensive copy number variation in cannabinoid synthesis and pathogen resistance genes.</title>
        <authorList>
            <person name="Mckernan K.J."/>
            <person name="Helbert Y."/>
            <person name="Kane L.T."/>
            <person name="Ebling H."/>
            <person name="Zhang L."/>
            <person name="Liu B."/>
            <person name="Eaton Z."/>
            <person name="Mclaughlin S."/>
            <person name="Kingan S."/>
            <person name="Baybayan P."/>
            <person name="Concepcion G."/>
            <person name="Jordan M."/>
            <person name="Riva A."/>
            <person name="Barbazuk W."/>
            <person name="Harkins T."/>
        </authorList>
    </citation>
    <scope>NUCLEOTIDE SEQUENCE [LARGE SCALE GENOMIC DNA]</scope>
    <source>
        <strain evidence="2">cv. Jamaican Lion 4</strain>
        <tissue evidence="1">Leaf</tissue>
    </source>
</reference>
<name>A0A7J6FFG9_CANSA</name>
<dbReference type="EMBL" id="JAATIP010000127">
    <property type="protein sequence ID" value="KAF4369432.1"/>
    <property type="molecule type" value="Genomic_DNA"/>
</dbReference>
<protein>
    <submittedName>
        <fullName evidence="1">Uncharacterized protein</fullName>
    </submittedName>
</protein>
<accession>A0A7J6FFG9</accession>
<evidence type="ECO:0000313" key="1">
    <source>
        <dbReference type="EMBL" id="KAF4369432.1"/>
    </source>
</evidence>
<evidence type="ECO:0000313" key="2">
    <source>
        <dbReference type="Proteomes" id="UP000525078"/>
    </source>
</evidence>
<dbReference type="Proteomes" id="UP000525078">
    <property type="component" value="Unassembled WGS sequence"/>
</dbReference>
<proteinExistence type="predicted"/>
<comment type="caution">
    <text evidence="1">The sequence shown here is derived from an EMBL/GenBank/DDBJ whole genome shotgun (WGS) entry which is preliminary data.</text>
</comment>
<gene>
    <name evidence="1" type="ORF">F8388_001854</name>
</gene>
<dbReference type="AlphaFoldDB" id="A0A7J6FFG9"/>